<reference evidence="12" key="2">
    <citation type="journal article" date="2023" name="Int. J. Mol. Sci.">
        <title>De Novo Assembly and Annotation of 11 Diverse Shrub Willow (Salix) Genomes Reveals Novel Gene Organization in Sex-Linked Regions.</title>
        <authorList>
            <person name="Hyden B."/>
            <person name="Feng K."/>
            <person name="Yates T.B."/>
            <person name="Jawdy S."/>
            <person name="Cereghino C."/>
            <person name="Smart L.B."/>
            <person name="Muchero W."/>
        </authorList>
    </citation>
    <scope>NUCLEOTIDE SEQUENCE</scope>
    <source>
        <tissue evidence="12">Shoot tip</tissue>
    </source>
</reference>
<dbReference type="InterPro" id="IPR010402">
    <property type="entry name" value="CCT_domain"/>
</dbReference>
<keyword evidence="6" id="KW-0862">Zinc</keyword>
<dbReference type="PROSITE" id="PS50119">
    <property type="entry name" value="ZF_BBOX"/>
    <property type="match status" value="1"/>
</dbReference>
<keyword evidence="13" id="KW-1185">Reference proteome</keyword>
<evidence type="ECO:0000313" key="12">
    <source>
        <dbReference type="EMBL" id="KAJ6691049.1"/>
    </source>
</evidence>
<feature type="domain" description="CCT" evidence="11">
    <location>
        <begin position="390"/>
        <end position="432"/>
    </location>
</feature>
<dbReference type="Pfam" id="PF06203">
    <property type="entry name" value="CCT"/>
    <property type="match status" value="1"/>
</dbReference>
<dbReference type="GO" id="GO:0006355">
    <property type="term" value="P:regulation of DNA-templated transcription"/>
    <property type="evidence" value="ECO:0007669"/>
    <property type="project" value="UniProtKB-ARBA"/>
</dbReference>
<reference evidence="12" key="1">
    <citation type="submission" date="2022-11" db="EMBL/GenBank/DDBJ databases">
        <authorList>
            <person name="Hyden B.L."/>
            <person name="Feng K."/>
            <person name="Yates T."/>
            <person name="Jawdy S."/>
            <person name="Smart L.B."/>
            <person name="Muchero W."/>
        </authorList>
    </citation>
    <scope>NUCLEOTIDE SEQUENCE</scope>
    <source>
        <tissue evidence="12">Shoot tip</tissue>
    </source>
</reference>
<comment type="similarity">
    <text evidence="2">Belongs to the CONSTANS family.</text>
</comment>
<evidence type="ECO:0000256" key="9">
    <source>
        <dbReference type="PROSITE-ProRule" id="PRU00357"/>
    </source>
</evidence>
<dbReference type="CDD" id="cd19821">
    <property type="entry name" value="Bbox1_BBX-like"/>
    <property type="match status" value="1"/>
</dbReference>
<dbReference type="GO" id="GO:0005634">
    <property type="term" value="C:nucleus"/>
    <property type="evidence" value="ECO:0007669"/>
    <property type="project" value="UniProtKB-SubCell"/>
</dbReference>
<proteinExistence type="inferred from homology"/>
<dbReference type="PANTHER" id="PTHR31717">
    <property type="entry name" value="ZINC FINGER PROTEIN CONSTANS-LIKE 10"/>
    <property type="match status" value="1"/>
</dbReference>
<dbReference type="PANTHER" id="PTHR31717:SF46">
    <property type="entry name" value="CCT MOTIF FAMILY PROTEIN-RELATED"/>
    <property type="match status" value="1"/>
</dbReference>
<dbReference type="InterPro" id="IPR049808">
    <property type="entry name" value="CONSTANS-like_Bbox1"/>
</dbReference>
<dbReference type="PROSITE" id="PS51017">
    <property type="entry name" value="CCT"/>
    <property type="match status" value="1"/>
</dbReference>
<comment type="subcellular location">
    <subcellularLocation>
        <location evidence="1 9">Nucleus</location>
    </subcellularLocation>
</comment>
<evidence type="ECO:0000256" key="1">
    <source>
        <dbReference type="ARBA" id="ARBA00004123"/>
    </source>
</evidence>
<dbReference type="InterPro" id="IPR000315">
    <property type="entry name" value="Znf_B-box"/>
</dbReference>
<dbReference type="SMART" id="SM00336">
    <property type="entry name" value="BBOX"/>
    <property type="match status" value="1"/>
</dbReference>
<evidence type="ECO:0000259" key="11">
    <source>
        <dbReference type="PROSITE" id="PS51017"/>
    </source>
</evidence>
<gene>
    <name evidence="12" type="ORF">OIU74_015685</name>
</gene>
<protein>
    <submittedName>
        <fullName evidence="12">ZINC FINGER PROTEIN CONSTANS-LIKE 10</fullName>
    </submittedName>
</protein>
<evidence type="ECO:0000256" key="4">
    <source>
        <dbReference type="ARBA" id="ARBA00022737"/>
    </source>
</evidence>
<evidence type="ECO:0000256" key="6">
    <source>
        <dbReference type="ARBA" id="ARBA00022833"/>
    </source>
</evidence>
<dbReference type="GO" id="GO:0008270">
    <property type="term" value="F:zinc ion binding"/>
    <property type="evidence" value="ECO:0007669"/>
    <property type="project" value="UniProtKB-KW"/>
</dbReference>
<evidence type="ECO:0000259" key="10">
    <source>
        <dbReference type="PROSITE" id="PS50119"/>
    </source>
</evidence>
<evidence type="ECO:0000256" key="8">
    <source>
        <dbReference type="PROSITE-ProRule" id="PRU00024"/>
    </source>
</evidence>
<sequence>MESVCDFCGVARAVVYCKPDSARLCLHCDGCVHSANFLSRRHPRSLLCDKCSSQPAMARCLDEKLSICQGCDCRESGCSSLGHQVRALNCYTGCYSLAEFSKIWASVLQGPSSGGFDSGRDSLNSAPVNENCISCLDQGENEGSFGLITGKFNDLESCSKLEPWRGPPSIIMPNPTYMPCSRDQVALLPEVTNLPKQGCSIFEDIGLSDGEDLCEGLNMDDIPLNFENSDGIFGCPESLDRYQFEDVGKDCLLMEKNLSVTESNGPIENAIEVFSGSNFPLKPSSIVSSSGQQDSVAFQSSCVSGPVGAIQNISGNANCNILINPSCGRNLNLGFPAGAGQVHPSMSLSLSNIIGESSAADFQDCGLSPIFLAGESPWESHLDASSPQARDKAKMRYNEKKKTRTFSKQIRYASRKARADTRKRVKGRFVKAGEA</sequence>
<evidence type="ECO:0000256" key="7">
    <source>
        <dbReference type="ARBA" id="ARBA00023242"/>
    </source>
</evidence>
<feature type="domain" description="B box-type" evidence="10">
    <location>
        <begin position="1"/>
        <end position="47"/>
    </location>
</feature>
<keyword evidence="4" id="KW-0677">Repeat</keyword>
<keyword evidence="5 8" id="KW-0863">Zinc-finger</keyword>
<evidence type="ECO:0000256" key="2">
    <source>
        <dbReference type="ARBA" id="ARBA00010024"/>
    </source>
</evidence>
<evidence type="ECO:0000256" key="3">
    <source>
        <dbReference type="ARBA" id="ARBA00022723"/>
    </source>
</evidence>
<dbReference type="EMBL" id="JAPFFM010000018">
    <property type="protein sequence ID" value="KAJ6691049.1"/>
    <property type="molecule type" value="Genomic_DNA"/>
</dbReference>
<dbReference type="Proteomes" id="UP001151752">
    <property type="component" value="Chromosome 17"/>
</dbReference>
<evidence type="ECO:0000313" key="13">
    <source>
        <dbReference type="Proteomes" id="UP001151752"/>
    </source>
</evidence>
<evidence type="ECO:0000256" key="5">
    <source>
        <dbReference type="ARBA" id="ARBA00022771"/>
    </source>
</evidence>
<name>A0A9Q0PNF8_9ROSI</name>
<dbReference type="AlphaFoldDB" id="A0A9Q0PNF8"/>
<organism evidence="12 13">
    <name type="scientific">Salix koriyanagi</name>
    <dbReference type="NCBI Taxonomy" id="2511006"/>
    <lineage>
        <taxon>Eukaryota</taxon>
        <taxon>Viridiplantae</taxon>
        <taxon>Streptophyta</taxon>
        <taxon>Embryophyta</taxon>
        <taxon>Tracheophyta</taxon>
        <taxon>Spermatophyta</taxon>
        <taxon>Magnoliopsida</taxon>
        <taxon>eudicotyledons</taxon>
        <taxon>Gunneridae</taxon>
        <taxon>Pentapetalae</taxon>
        <taxon>rosids</taxon>
        <taxon>fabids</taxon>
        <taxon>Malpighiales</taxon>
        <taxon>Salicaceae</taxon>
        <taxon>Saliceae</taxon>
        <taxon>Salix</taxon>
    </lineage>
</organism>
<comment type="caution">
    <text evidence="12">The sequence shown here is derived from an EMBL/GenBank/DDBJ whole genome shotgun (WGS) entry which is preliminary data.</text>
</comment>
<keyword evidence="3" id="KW-0479">Metal-binding</keyword>
<keyword evidence="7 9" id="KW-0539">Nucleus</keyword>
<accession>A0A9Q0PNF8</accession>